<keyword evidence="3" id="KW-1185">Reference proteome</keyword>
<dbReference type="AlphaFoldDB" id="A0A4R6ZSD2"/>
<protein>
    <submittedName>
        <fullName evidence="2">Uncharacterized protein</fullName>
    </submittedName>
</protein>
<feature type="compositionally biased region" description="Basic and acidic residues" evidence="1">
    <location>
        <begin position="1"/>
        <end position="32"/>
    </location>
</feature>
<organism evidence="2 3">
    <name type="scientific">Listeria rocourtiae</name>
    <dbReference type="NCBI Taxonomy" id="647910"/>
    <lineage>
        <taxon>Bacteria</taxon>
        <taxon>Bacillati</taxon>
        <taxon>Bacillota</taxon>
        <taxon>Bacilli</taxon>
        <taxon>Bacillales</taxon>
        <taxon>Listeriaceae</taxon>
        <taxon>Listeria</taxon>
    </lineage>
</organism>
<dbReference type="Proteomes" id="UP000295558">
    <property type="component" value="Unassembled WGS sequence"/>
</dbReference>
<name>A0A4R6ZSD2_9LIST</name>
<gene>
    <name evidence="2" type="ORF">DFP96_10162</name>
</gene>
<dbReference type="RefSeq" id="WP_077913438.1">
    <property type="nucleotide sequence ID" value="NZ_JAASUO010000001.1"/>
</dbReference>
<reference evidence="2 3" key="1">
    <citation type="submission" date="2019-03" db="EMBL/GenBank/DDBJ databases">
        <title>Genomic Encyclopedia of Type Strains, Phase III (KMG-III): the genomes of soil and plant-associated and newly described type strains.</title>
        <authorList>
            <person name="Whitman W."/>
        </authorList>
    </citation>
    <scope>NUCLEOTIDE SEQUENCE [LARGE SCALE GENOMIC DNA]</scope>
    <source>
        <strain evidence="2 3">CECT 7972</strain>
    </source>
</reference>
<dbReference type="EMBL" id="SNZK01000001">
    <property type="protein sequence ID" value="TDR55134.1"/>
    <property type="molecule type" value="Genomic_DNA"/>
</dbReference>
<feature type="region of interest" description="Disordered" evidence="1">
    <location>
        <begin position="1"/>
        <end position="33"/>
    </location>
</feature>
<accession>A0A4R6ZSD2</accession>
<proteinExistence type="predicted"/>
<comment type="caution">
    <text evidence="2">The sequence shown here is derived from an EMBL/GenBank/DDBJ whole genome shotgun (WGS) entry which is preliminary data.</text>
</comment>
<evidence type="ECO:0000313" key="2">
    <source>
        <dbReference type="EMBL" id="TDR55134.1"/>
    </source>
</evidence>
<dbReference type="OrthoDB" id="9944600at2"/>
<evidence type="ECO:0000256" key="1">
    <source>
        <dbReference type="SAM" id="MobiDB-lite"/>
    </source>
</evidence>
<sequence>MAKDAQRRAADKWDAKHPENKAHRRAKSEAKRFILNRASEDELQQVERWVKERRAERQTSPTEKQ</sequence>
<evidence type="ECO:0000313" key="3">
    <source>
        <dbReference type="Proteomes" id="UP000295558"/>
    </source>
</evidence>